<proteinExistence type="predicted"/>
<comment type="caution">
    <text evidence="1">The sequence shown here is derived from an EMBL/GenBank/DDBJ whole genome shotgun (WGS) entry which is preliminary data.</text>
</comment>
<dbReference type="EMBL" id="JAHWZX010000005">
    <property type="protein sequence ID" value="MBW4330763.1"/>
    <property type="molecule type" value="Genomic_DNA"/>
</dbReference>
<protein>
    <submittedName>
        <fullName evidence="1">Uncharacterized protein</fullName>
    </submittedName>
</protein>
<sequence length="222" mass="24821">MSIQKECADHLRQTYRHLTNEKLGSGHAHEIVAAFFGYGSAAALRTELHYQLDELNRADILIPNLALMDQRVQQLQGLPAKLPEVNDLASQLCDFLRAQGHFSGTVWHTHDVEDYINSDFIQNDPMMIEDDLSSEIATTNAYFDELYIDEVALDIGQDALVALISGSLNGDTDQDRAFHGDSIAFTTVMTFQRVAGRVAYEKPELETSGAVDMSKYYDDEEA</sequence>
<keyword evidence="2" id="KW-1185">Reference proteome</keyword>
<evidence type="ECO:0000313" key="2">
    <source>
        <dbReference type="Proteomes" id="UP001197214"/>
    </source>
</evidence>
<gene>
    <name evidence="1" type="ORF">KY084_07715</name>
</gene>
<name>A0ABS6XLT8_9SPHN</name>
<organism evidence="1 2">
    <name type="scientific">Stakelama flava</name>
    <dbReference type="NCBI Taxonomy" id="2860338"/>
    <lineage>
        <taxon>Bacteria</taxon>
        <taxon>Pseudomonadati</taxon>
        <taxon>Pseudomonadota</taxon>
        <taxon>Alphaproteobacteria</taxon>
        <taxon>Sphingomonadales</taxon>
        <taxon>Sphingomonadaceae</taxon>
        <taxon>Stakelama</taxon>
    </lineage>
</organism>
<dbReference type="Proteomes" id="UP001197214">
    <property type="component" value="Unassembled WGS sequence"/>
</dbReference>
<dbReference type="RefSeq" id="WP_219237866.1">
    <property type="nucleotide sequence ID" value="NZ_JAHWZX010000005.1"/>
</dbReference>
<evidence type="ECO:0000313" key="1">
    <source>
        <dbReference type="EMBL" id="MBW4330763.1"/>
    </source>
</evidence>
<reference evidence="1 2" key="1">
    <citation type="submission" date="2021-07" db="EMBL/GenBank/DDBJ databases">
        <title>Stakelama flava sp. nov., a novel endophytic bacterium isolated from branch of Kandelia candel.</title>
        <authorList>
            <person name="Tuo L."/>
        </authorList>
    </citation>
    <scope>NUCLEOTIDE SEQUENCE [LARGE SCALE GENOMIC DNA]</scope>
    <source>
        <strain evidence="1 2">CBK3Z-3</strain>
    </source>
</reference>
<accession>A0ABS6XLT8</accession>